<comment type="caution">
    <text evidence="5">The sequence shown here is derived from an EMBL/GenBank/DDBJ whole genome shotgun (WGS) entry which is preliminary data.</text>
</comment>
<protein>
    <recommendedName>
        <fullName evidence="4">Mannosyl-glycoprotein endo-beta-N-acetylglucosamidase-like domain-containing protein</fullName>
    </recommendedName>
</protein>
<evidence type="ECO:0000313" key="6">
    <source>
        <dbReference type="Proteomes" id="UP000664357"/>
    </source>
</evidence>
<dbReference type="InterPro" id="IPR016047">
    <property type="entry name" value="M23ase_b-sheet_dom"/>
</dbReference>
<evidence type="ECO:0000256" key="1">
    <source>
        <dbReference type="ARBA" id="ARBA00010266"/>
    </source>
</evidence>
<accession>A0ABV0ET49</accession>
<gene>
    <name evidence="5" type="ORF">JZO67_003084</name>
</gene>
<evidence type="ECO:0000259" key="4">
    <source>
        <dbReference type="SMART" id="SM00047"/>
    </source>
</evidence>
<evidence type="ECO:0000256" key="2">
    <source>
        <dbReference type="ARBA" id="ARBA00022801"/>
    </source>
</evidence>
<organism evidence="5 6">
    <name type="scientific">Candidatus Enterococcus ferrettii</name>
    <dbReference type="NCBI Taxonomy" id="2815324"/>
    <lineage>
        <taxon>Bacteria</taxon>
        <taxon>Bacillati</taxon>
        <taxon>Bacillota</taxon>
        <taxon>Bacilli</taxon>
        <taxon>Lactobacillales</taxon>
        <taxon>Enterococcaceae</taxon>
        <taxon>Enterococcus</taxon>
    </lineage>
</organism>
<dbReference type="Pfam" id="PF01551">
    <property type="entry name" value="Peptidase_M23"/>
    <property type="match status" value="1"/>
</dbReference>
<sequence>MKKKYQRMWEQEVFRSRSKHPTLKKGIIGTTTLLGSASIVLNSTSVFAHAAEETVSTENKVASDTAPNNGSITFESSTVATQAEATKKLEPVTSEVEVNTNGKENEPRPEANAETSNQSTINEQINESTPILVQPEEENKASISSSNVNADKEIPTTNSSEQKGLAQDTETDEEASTPEMEAEDEETAPLPTPEPEKEKPAPTPEPEKPKQEPKKETPEPEKPEAPVSEQPKSAEPEKEVPIPESEFEVIYVQQPEQQSVQEPVTEPIVIHSPENIVPVGPQQTTPSHGSIKFNRNVTTAEFIEEIGEPARKTGQEQELYASVMIAQAILESGSGGSQLAQAPNYNLFGIKGEHEGKSVSFATQEDTGGGNMTTIQASFRAYDDYEDCFEDYAKLLKEGLSGNPDFYKGAWKTTTENYEEATAFLTGKYATDTSYNKKLNGLIETYNLTQYDHPKEEAEATNQVASSGYLLPLNDFVVSSSFGMRGSEFHRGVDLAAGEGMPIFASKSGTVLIAEYHYSWGNYVVIQHENGETTLYAHQRNFAVNAGERVEQGQTIGFVGSTGNSTGSHLHFELCLDSTLAVERLVDPATVLF</sequence>
<feature type="region of interest" description="Disordered" evidence="3">
    <location>
        <begin position="93"/>
        <end position="240"/>
    </location>
</feature>
<evidence type="ECO:0000313" key="5">
    <source>
        <dbReference type="EMBL" id="MEO1771110.1"/>
    </source>
</evidence>
<feature type="compositionally biased region" description="Polar residues" evidence="3">
    <location>
        <begin position="113"/>
        <end position="131"/>
    </location>
</feature>
<dbReference type="PANTHER" id="PTHR33308">
    <property type="entry name" value="PEPTIDOGLYCAN HYDROLASE FLGJ"/>
    <property type="match status" value="1"/>
</dbReference>
<reference evidence="5 6" key="2">
    <citation type="submission" date="2024-02" db="EMBL/GenBank/DDBJ databases">
        <title>The Genome Sequence of Enterococcus sp. DIV0159.</title>
        <authorList>
            <person name="Earl A."/>
            <person name="Manson A."/>
            <person name="Gilmore M."/>
            <person name="Sanders J."/>
            <person name="Shea T."/>
            <person name="Howe W."/>
            <person name="Livny J."/>
            <person name="Cuomo C."/>
            <person name="Neafsey D."/>
            <person name="Birren B."/>
        </authorList>
    </citation>
    <scope>NUCLEOTIDE SEQUENCE [LARGE SCALE GENOMIC DNA]</scope>
    <source>
        <strain evidence="5 6">665A</strain>
    </source>
</reference>
<dbReference type="Proteomes" id="UP000664357">
    <property type="component" value="Unassembled WGS sequence"/>
</dbReference>
<dbReference type="EMBL" id="JAFREL020000002">
    <property type="protein sequence ID" value="MEO1771110.1"/>
    <property type="molecule type" value="Genomic_DNA"/>
</dbReference>
<dbReference type="InterPro" id="IPR011055">
    <property type="entry name" value="Dup_hybrid_motif"/>
</dbReference>
<dbReference type="Pfam" id="PF01832">
    <property type="entry name" value="Glucosaminidase"/>
    <property type="match status" value="1"/>
</dbReference>
<dbReference type="Gene3D" id="1.10.530.10">
    <property type="match status" value="1"/>
</dbReference>
<feature type="compositionally biased region" description="Acidic residues" evidence="3">
    <location>
        <begin position="169"/>
        <end position="187"/>
    </location>
</feature>
<name>A0ABV0ET49_9ENTE</name>
<evidence type="ECO:0000256" key="3">
    <source>
        <dbReference type="SAM" id="MobiDB-lite"/>
    </source>
</evidence>
<feature type="compositionally biased region" description="Polar residues" evidence="3">
    <location>
        <begin position="141"/>
        <end position="162"/>
    </location>
</feature>
<dbReference type="Gene3D" id="2.70.70.10">
    <property type="entry name" value="Glucose Permease (Domain IIA)"/>
    <property type="match status" value="1"/>
</dbReference>
<keyword evidence="6" id="KW-1185">Reference proteome</keyword>
<keyword evidence="2" id="KW-0378">Hydrolase</keyword>
<proteinExistence type="inferred from homology"/>
<dbReference type="CDD" id="cd12797">
    <property type="entry name" value="M23_peptidase"/>
    <property type="match status" value="1"/>
</dbReference>
<dbReference type="InterPro" id="IPR002901">
    <property type="entry name" value="MGlyc_endo_b_GlcNAc-like_dom"/>
</dbReference>
<reference evidence="5 6" key="1">
    <citation type="submission" date="2021-03" db="EMBL/GenBank/DDBJ databases">
        <authorList>
            <person name="Gilmore M.S."/>
            <person name="Schwartzman J."/>
            <person name="Van Tyne D."/>
            <person name="Martin M."/>
            <person name="Earl A.M."/>
            <person name="Manson A.L."/>
            <person name="Straub T."/>
            <person name="Salamzade R."/>
            <person name="Saavedra J."/>
            <person name="Lebreton F."/>
            <person name="Prichula J."/>
            <person name="Schaufler K."/>
            <person name="Gaca A."/>
            <person name="Sgardioli B."/>
            <person name="Wagenaar J."/>
            <person name="Strong T."/>
        </authorList>
    </citation>
    <scope>NUCLEOTIDE SEQUENCE [LARGE SCALE GENOMIC DNA]</scope>
    <source>
        <strain evidence="5 6">665A</strain>
    </source>
</reference>
<dbReference type="SUPFAM" id="SSF51261">
    <property type="entry name" value="Duplicated hybrid motif"/>
    <property type="match status" value="1"/>
</dbReference>
<dbReference type="Gene3D" id="4.10.80.30">
    <property type="entry name" value="DNA polymerase, domain 6"/>
    <property type="match status" value="1"/>
</dbReference>
<comment type="similarity">
    <text evidence="1">Belongs to the glycosyl hydrolase 73 family.</text>
</comment>
<dbReference type="SMART" id="SM00047">
    <property type="entry name" value="LYZ2"/>
    <property type="match status" value="1"/>
</dbReference>
<dbReference type="PANTHER" id="PTHR33308:SF9">
    <property type="entry name" value="PEPTIDOGLYCAN HYDROLASE FLGJ"/>
    <property type="match status" value="1"/>
</dbReference>
<feature type="compositionally biased region" description="Basic and acidic residues" evidence="3">
    <location>
        <begin position="194"/>
        <end position="224"/>
    </location>
</feature>
<dbReference type="InterPro" id="IPR051056">
    <property type="entry name" value="Glycosyl_Hydrolase_73"/>
</dbReference>
<feature type="domain" description="Mannosyl-glycoprotein endo-beta-N-acetylglucosamidase-like" evidence="4">
    <location>
        <begin position="292"/>
        <end position="452"/>
    </location>
</feature>